<gene>
    <name evidence="1" type="ORF">CUJ89_16180</name>
</gene>
<dbReference type="Pfam" id="PF08895">
    <property type="entry name" value="DUF1840"/>
    <property type="match status" value="1"/>
</dbReference>
<evidence type="ECO:0000313" key="1">
    <source>
        <dbReference type="EMBL" id="AXF21878.1"/>
    </source>
</evidence>
<reference evidence="1 2" key="1">
    <citation type="journal article" date="2018" name="ISME J.">
        <title>Involvement of Burkholderiaceae and sulfurous volatiles in disease-suppressive soils.</title>
        <authorList>
            <person name="Carrion V.J."/>
            <person name="Cordovez V."/>
            <person name="Tyc O."/>
            <person name="Etalo D.W."/>
            <person name="de Bruijn I."/>
            <person name="de Jager V.C."/>
            <person name="Medema M.H."/>
            <person name="Eberl L."/>
            <person name="Raaijmakers J.M."/>
        </authorList>
    </citation>
    <scope>NUCLEOTIDE SEQUENCE [LARGE SCALE GENOMIC DNA]</scope>
    <source>
        <strain evidence="2">mHSR5</strain>
    </source>
</reference>
<dbReference type="Proteomes" id="UP000253104">
    <property type="component" value="Chromosome mHSR5_A"/>
</dbReference>
<protein>
    <submittedName>
        <fullName evidence="1">DUF1840 domain-containing protein</fullName>
    </submittedName>
</protein>
<dbReference type="InterPro" id="IPR014991">
    <property type="entry name" value="DUF1840"/>
</dbReference>
<organism evidence="1 2">
    <name type="scientific">Burkholderia pyrrocinia</name>
    <name type="common">Pseudomonas pyrrocinia</name>
    <dbReference type="NCBI Taxonomy" id="60550"/>
    <lineage>
        <taxon>Bacteria</taxon>
        <taxon>Pseudomonadati</taxon>
        <taxon>Pseudomonadota</taxon>
        <taxon>Betaproteobacteria</taxon>
        <taxon>Burkholderiales</taxon>
        <taxon>Burkholderiaceae</taxon>
        <taxon>Burkholderia</taxon>
        <taxon>Burkholderia cepacia complex</taxon>
    </lineage>
</organism>
<evidence type="ECO:0000313" key="2">
    <source>
        <dbReference type="Proteomes" id="UP000253104"/>
    </source>
</evidence>
<name>A0A2Z5MYX9_BURPY</name>
<accession>A0A2Z5MYX9</accession>
<dbReference type="OrthoDB" id="5296629at2"/>
<dbReference type="RefSeq" id="WP_114178197.1">
    <property type="nucleotide sequence ID" value="NZ_CP024902.1"/>
</dbReference>
<dbReference type="EMBL" id="CP024902">
    <property type="protein sequence ID" value="AXF21878.1"/>
    <property type="molecule type" value="Genomic_DNA"/>
</dbReference>
<dbReference type="AlphaFoldDB" id="A0A2Z5MYX9"/>
<proteinExistence type="predicted"/>
<sequence>MITFKSKAAQDLDVLKDFAVFVLGVVGKPLGERGVITHDELDDAIAKLEGSVAQAKQARAEHAGHFHEDEADHAHHEVPPSLAQRVAPFLTMLREAKAGEADVHWGF</sequence>